<dbReference type="PANTHER" id="PTHR11241:SF0">
    <property type="entry name" value="DEOXYURIDINE 5'-TRIPHOSPHATE NUCLEOTIDOHYDROLASE"/>
    <property type="match status" value="1"/>
</dbReference>
<dbReference type="SUPFAM" id="SSF51283">
    <property type="entry name" value="dUTPase-like"/>
    <property type="match status" value="1"/>
</dbReference>
<reference evidence="8" key="1">
    <citation type="submission" date="2025-08" db="UniProtKB">
        <authorList>
            <consortium name="RefSeq"/>
        </authorList>
    </citation>
    <scope>IDENTIFICATION</scope>
</reference>
<keyword evidence="7" id="KW-1185">Reference proteome</keyword>
<comment type="catalytic activity">
    <reaction evidence="5">
        <text>dUTP + H2O = dUMP + diphosphate + H(+)</text>
        <dbReference type="Rhea" id="RHEA:10248"/>
        <dbReference type="ChEBI" id="CHEBI:15377"/>
        <dbReference type="ChEBI" id="CHEBI:15378"/>
        <dbReference type="ChEBI" id="CHEBI:33019"/>
        <dbReference type="ChEBI" id="CHEBI:61555"/>
        <dbReference type="ChEBI" id="CHEBI:246422"/>
        <dbReference type="EC" id="3.6.1.23"/>
    </reaction>
</comment>
<dbReference type="Proteomes" id="UP001652625">
    <property type="component" value="Chromosome 13"/>
</dbReference>
<dbReference type="InterPro" id="IPR029054">
    <property type="entry name" value="dUTPase-like"/>
</dbReference>
<dbReference type="CDD" id="cd07557">
    <property type="entry name" value="trimeric_dUTPase"/>
    <property type="match status" value="1"/>
</dbReference>
<organism evidence="7 8">
    <name type="scientific">Hydra vulgaris</name>
    <name type="common">Hydra</name>
    <name type="synonym">Hydra attenuata</name>
    <dbReference type="NCBI Taxonomy" id="6087"/>
    <lineage>
        <taxon>Eukaryota</taxon>
        <taxon>Metazoa</taxon>
        <taxon>Cnidaria</taxon>
        <taxon>Hydrozoa</taxon>
        <taxon>Hydroidolina</taxon>
        <taxon>Anthoathecata</taxon>
        <taxon>Aplanulata</taxon>
        <taxon>Hydridae</taxon>
        <taxon>Hydra</taxon>
    </lineage>
</organism>
<keyword evidence="5" id="KW-0460">Magnesium</keyword>
<protein>
    <recommendedName>
        <fullName evidence="5">Deoxyuridine 5'-triphosphate nucleotidohydrolase</fullName>
        <shortName evidence="5">dUTPase</shortName>
        <ecNumber evidence="5">3.6.1.23</ecNumber>
    </recommendedName>
    <alternativeName>
        <fullName evidence="5">dUTP pyrophosphatase</fullName>
    </alternativeName>
</protein>
<dbReference type="InterPro" id="IPR036157">
    <property type="entry name" value="dUTPase-like_sf"/>
</dbReference>
<dbReference type="InterPro" id="IPR033704">
    <property type="entry name" value="dUTPase_trimeric"/>
</dbReference>
<keyword evidence="4 5" id="KW-0546">Nucleotide metabolism</keyword>
<evidence type="ECO:0000256" key="5">
    <source>
        <dbReference type="RuleBase" id="RU367024"/>
    </source>
</evidence>
<dbReference type="PANTHER" id="PTHR11241">
    <property type="entry name" value="DEOXYURIDINE 5'-TRIPHOSPHATE NUCLEOTIDOHYDROLASE"/>
    <property type="match status" value="1"/>
</dbReference>
<accession>A0ABM4DC55</accession>
<evidence type="ECO:0000259" key="6">
    <source>
        <dbReference type="Pfam" id="PF00692"/>
    </source>
</evidence>
<evidence type="ECO:0000256" key="3">
    <source>
        <dbReference type="ARBA" id="ARBA00022801"/>
    </source>
</evidence>
<dbReference type="RefSeq" id="XP_065671945.1">
    <property type="nucleotide sequence ID" value="XM_065815873.1"/>
</dbReference>
<dbReference type="Pfam" id="PF00692">
    <property type="entry name" value="dUTPase"/>
    <property type="match status" value="1"/>
</dbReference>
<dbReference type="EC" id="3.6.1.23" evidence="5"/>
<keyword evidence="5" id="KW-0479">Metal-binding</keyword>
<evidence type="ECO:0000256" key="4">
    <source>
        <dbReference type="ARBA" id="ARBA00023080"/>
    </source>
</evidence>
<dbReference type="Gene3D" id="2.70.40.10">
    <property type="match status" value="1"/>
</dbReference>
<gene>
    <name evidence="8" type="primary">LOC136089785</name>
</gene>
<name>A0ABM4DC55_HYDVU</name>
<evidence type="ECO:0000313" key="8">
    <source>
        <dbReference type="RefSeq" id="XP_065671945.1"/>
    </source>
</evidence>
<evidence type="ECO:0000256" key="1">
    <source>
        <dbReference type="ARBA" id="ARBA00005142"/>
    </source>
</evidence>
<dbReference type="InterPro" id="IPR008181">
    <property type="entry name" value="dUTPase"/>
</dbReference>
<comment type="function">
    <text evidence="5">Involved in nucleotide metabolism via production of dUMP, the immediate precursor of thymidine nucleotides, and decreases the intracellular concentration of dUTP so that uracil cannot be incorporated into DNA.</text>
</comment>
<comment type="cofactor">
    <cofactor evidence="5">
        <name>Mg(2+)</name>
        <dbReference type="ChEBI" id="CHEBI:18420"/>
    </cofactor>
</comment>
<comment type="pathway">
    <text evidence="1 5">Pyrimidine metabolism; dUMP biosynthesis; dUMP from dCTP (dUTP route): step 2/2.</text>
</comment>
<sequence>MVILWAKNATMPRKGSPGSAGLDIFALNDVNLQKNQTLKIPTEICIGIPPGYYGQLFTRSSLAFQNINVVAGVNDGNYRGVVQVLLKNSNNYEFTIFKNMAIAQLFFLATSTPNFILVSEEELSPSKRGSNGFGLSKKSTPLDAYSMID</sequence>
<comment type="similarity">
    <text evidence="2 5">Belongs to the dUTPase family.</text>
</comment>
<feature type="domain" description="dUTPase-like" evidence="6">
    <location>
        <begin position="8"/>
        <end position="136"/>
    </location>
</feature>
<dbReference type="GeneID" id="136089785"/>
<evidence type="ECO:0000256" key="2">
    <source>
        <dbReference type="ARBA" id="ARBA00006581"/>
    </source>
</evidence>
<evidence type="ECO:0000313" key="7">
    <source>
        <dbReference type="Proteomes" id="UP001652625"/>
    </source>
</evidence>
<proteinExistence type="inferred from homology"/>
<keyword evidence="3 5" id="KW-0378">Hydrolase</keyword>